<dbReference type="GO" id="GO:0005506">
    <property type="term" value="F:iron ion binding"/>
    <property type="evidence" value="ECO:0007669"/>
    <property type="project" value="InterPro"/>
</dbReference>
<feature type="transmembrane region" description="Helical" evidence="7">
    <location>
        <begin position="20"/>
        <end position="39"/>
    </location>
</feature>
<dbReference type="InterPro" id="IPR002401">
    <property type="entry name" value="Cyt_P450_E_grp-I"/>
</dbReference>
<dbReference type="GeneID" id="54588019"/>
<dbReference type="GO" id="GO:0016705">
    <property type="term" value="F:oxidoreductase activity, acting on paired donors, with incorporation or reduction of molecular oxygen"/>
    <property type="evidence" value="ECO:0007669"/>
    <property type="project" value="InterPro"/>
</dbReference>
<accession>A0A6A6IUH3</accession>
<evidence type="ECO:0000256" key="7">
    <source>
        <dbReference type="SAM" id="Phobius"/>
    </source>
</evidence>
<dbReference type="Gene3D" id="1.10.630.10">
    <property type="entry name" value="Cytochrome P450"/>
    <property type="match status" value="1"/>
</dbReference>
<dbReference type="Proteomes" id="UP000800094">
    <property type="component" value="Unassembled WGS sequence"/>
</dbReference>
<organism evidence="8 9">
    <name type="scientific">Trematosphaeria pertusa</name>
    <dbReference type="NCBI Taxonomy" id="390896"/>
    <lineage>
        <taxon>Eukaryota</taxon>
        <taxon>Fungi</taxon>
        <taxon>Dikarya</taxon>
        <taxon>Ascomycota</taxon>
        <taxon>Pezizomycotina</taxon>
        <taxon>Dothideomycetes</taxon>
        <taxon>Pleosporomycetidae</taxon>
        <taxon>Pleosporales</taxon>
        <taxon>Massarineae</taxon>
        <taxon>Trematosphaeriaceae</taxon>
        <taxon>Trematosphaeria</taxon>
    </lineage>
</organism>
<dbReference type="OrthoDB" id="2789670at2759"/>
<dbReference type="InterPro" id="IPR001128">
    <property type="entry name" value="Cyt_P450"/>
</dbReference>
<keyword evidence="7" id="KW-1133">Transmembrane helix</keyword>
<dbReference type="PANTHER" id="PTHR46300">
    <property type="entry name" value="P450, PUTATIVE (EUROFUNG)-RELATED-RELATED"/>
    <property type="match status" value="1"/>
</dbReference>
<evidence type="ECO:0000256" key="4">
    <source>
        <dbReference type="ARBA" id="ARBA00023004"/>
    </source>
</evidence>
<keyword evidence="7" id="KW-0472">Membrane</keyword>
<dbReference type="AlphaFoldDB" id="A0A6A6IUH3"/>
<keyword evidence="3 6" id="KW-0560">Oxidoreductase</keyword>
<reference evidence="8" key="1">
    <citation type="journal article" date="2020" name="Stud. Mycol.">
        <title>101 Dothideomycetes genomes: a test case for predicting lifestyles and emergence of pathogens.</title>
        <authorList>
            <person name="Haridas S."/>
            <person name="Albert R."/>
            <person name="Binder M."/>
            <person name="Bloem J."/>
            <person name="Labutti K."/>
            <person name="Salamov A."/>
            <person name="Andreopoulos B."/>
            <person name="Baker S."/>
            <person name="Barry K."/>
            <person name="Bills G."/>
            <person name="Bluhm B."/>
            <person name="Cannon C."/>
            <person name="Castanera R."/>
            <person name="Culley D."/>
            <person name="Daum C."/>
            <person name="Ezra D."/>
            <person name="Gonzalez J."/>
            <person name="Henrissat B."/>
            <person name="Kuo A."/>
            <person name="Liang C."/>
            <person name="Lipzen A."/>
            <person name="Lutzoni F."/>
            <person name="Magnuson J."/>
            <person name="Mondo S."/>
            <person name="Nolan M."/>
            <person name="Ohm R."/>
            <person name="Pangilinan J."/>
            <person name="Park H.-J."/>
            <person name="Ramirez L."/>
            <person name="Alfaro M."/>
            <person name="Sun H."/>
            <person name="Tritt A."/>
            <person name="Yoshinaga Y."/>
            <person name="Zwiers L.-H."/>
            <person name="Turgeon B."/>
            <person name="Goodwin S."/>
            <person name="Spatafora J."/>
            <person name="Crous P."/>
            <person name="Grigoriev I."/>
        </authorList>
    </citation>
    <scope>NUCLEOTIDE SEQUENCE</scope>
    <source>
        <strain evidence="8">CBS 122368</strain>
    </source>
</reference>
<dbReference type="Pfam" id="PF00067">
    <property type="entry name" value="p450"/>
    <property type="match status" value="1"/>
</dbReference>
<dbReference type="EMBL" id="ML987191">
    <property type="protein sequence ID" value="KAF2252833.1"/>
    <property type="molecule type" value="Genomic_DNA"/>
</dbReference>
<dbReference type="CDD" id="cd11065">
    <property type="entry name" value="CYP64-like"/>
    <property type="match status" value="1"/>
</dbReference>
<sequence length="551" mass="63706">MNDTATEWSLRHPRLDDFRFRIHHVVLVAFLPLLLDYAWMLYMRWRMPPGPCPWPIVGNTFSLPDVKPWYHFERLSKEYKSPVITFWIGRNPTVWINDAWAANELLVKRAGVYCSRPRMLVFAELGAGQSNLLNMYTITPAQRDRFRIQRKLTHQGIGVQQVIRYRNFQNDESKVVAYDLLTTPEEYVEHFERYATSVVSIIGFGRRVASNKDPIITEVIALMHRAASLNVPGKTFPMLMETFPWLAKFPNWMAPWKHGLGSTRKSKHTNHDFFYSLAAEANASDRANYSKFLFQETPKYNVQPLEISALSANLLGAGSDTSSSTLITAVLAMRAFPDALRPAWQELDRVVGKSRSPAFDDDLPYMRALVKEVFRWRSVAIIGGMPHAPVADDYWNGYLIPKGCWTQGNVWAIHHNERDFPDPDRFNPRRYFDTDDARPFPGEKGYMTFGWGRRSCAGQYLAEQGTYLSVARLVWGFRVGPAVDKATGEEIPVDIFDYTDGLNWRPRPFRVLFKPRDEEIRRTIVREGEQALRDLAEFDGESKYRFSTFFE</sequence>
<dbReference type="PANTHER" id="PTHR46300:SF4">
    <property type="entry name" value="CYTOCHROME P450 98A3"/>
    <property type="match status" value="1"/>
</dbReference>
<dbReference type="InterPro" id="IPR036396">
    <property type="entry name" value="Cyt_P450_sf"/>
</dbReference>
<dbReference type="RefSeq" id="XP_033687837.1">
    <property type="nucleotide sequence ID" value="XM_033834689.1"/>
</dbReference>
<keyword evidence="4 5" id="KW-0408">Iron</keyword>
<dbReference type="PRINTS" id="PR00463">
    <property type="entry name" value="EP450I"/>
</dbReference>
<dbReference type="PROSITE" id="PS00086">
    <property type="entry name" value="CYTOCHROME_P450"/>
    <property type="match status" value="1"/>
</dbReference>
<keyword evidence="9" id="KW-1185">Reference proteome</keyword>
<keyword evidence="6" id="KW-0503">Monooxygenase</keyword>
<name>A0A6A6IUH3_9PLEO</name>
<dbReference type="GO" id="GO:0020037">
    <property type="term" value="F:heme binding"/>
    <property type="evidence" value="ECO:0007669"/>
    <property type="project" value="InterPro"/>
</dbReference>
<comment type="cofactor">
    <cofactor evidence="5">
        <name>heme</name>
        <dbReference type="ChEBI" id="CHEBI:30413"/>
    </cofactor>
</comment>
<keyword evidence="5 6" id="KW-0349">Heme</keyword>
<evidence type="ECO:0000313" key="8">
    <source>
        <dbReference type="EMBL" id="KAF2252833.1"/>
    </source>
</evidence>
<evidence type="ECO:0000256" key="2">
    <source>
        <dbReference type="ARBA" id="ARBA00022723"/>
    </source>
</evidence>
<dbReference type="InterPro" id="IPR050364">
    <property type="entry name" value="Cytochrome_P450_fung"/>
</dbReference>
<evidence type="ECO:0000256" key="6">
    <source>
        <dbReference type="RuleBase" id="RU000461"/>
    </source>
</evidence>
<keyword evidence="7" id="KW-0812">Transmembrane</keyword>
<comment type="similarity">
    <text evidence="1 6">Belongs to the cytochrome P450 family.</text>
</comment>
<keyword evidence="2 5" id="KW-0479">Metal-binding</keyword>
<evidence type="ECO:0000256" key="3">
    <source>
        <dbReference type="ARBA" id="ARBA00023002"/>
    </source>
</evidence>
<evidence type="ECO:0000256" key="1">
    <source>
        <dbReference type="ARBA" id="ARBA00010617"/>
    </source>
</evidence>
<evidence type="ECO:0000313" key="9">
    <source>
        <dbReference type="Proteomes" id="UP000800094"/>
    </source>
</evidence>
<evidence type="ECO:0000256" key="5">
    <source>
        <dbReference type="PIRSR" id="PIRSR602401-1"/>
    </source>
</evidence>
<dbReference type="SUPFAM" id="SSF48264">
    <property type="entry name" value="Cytochrome P450"/>
    <property type="match status" value="1"/>
</dbReference>
<feature type="binding site" description="axial binding residue" evidence="5">
    <location>
        <position position="456"/>
    </location>
    <ligand>
        <name>heme</name>
        <dbReference type="ChEBI" id="CHEBI:30413"/>
    </ligand>
    <ligandPart>
        <name>Fe</name>
        <dbReference type="ChEBI" id="CHEBI:18248"/>
    </ligandPart>
</feature>
<proteinExistence type="inferred from homology"/>
<protein>
    <submittedName>
        <fullName evidence="8">Cytochrome P450</fullName>
    </submittedName>
</protein>
<dbReference type="GO" id="GO:0004497">
    <property type="term" value="F:monooxygenase activity"/>
    <property type="evidence" value="ECO:0007669"/>
    <property type="project" value="UniProtKB-KW"/>
</dbReference>
<dbReference type="InterPro" id="IPR017972">
    <property type="entry name" value="Cyt_P450_CS"/>
</dbReference>
<dbReference type="PRINTS" id="PR00385">
    <property type="entry name" value="P450"/>
</dbReference>
<gene>
    <name evidence="8" type="ORF">BU26DRAFT_587551</name>
</gene>